<comment type="similarity">
    <text evidence="1">Belongs to the bacterial sugar transferase family.</text>
</comment>
<evidence type="ECO:0000256" key="2">
    <source>
        <dbReference type="ARBA" id="ARBA00023169"/>
    </source>
</evidence>
<dbReference type="EMBL" id="JACICY010000016">
    <property type="protein sequence ID" value="MBB3862574.1"/>
    <property type="molecule type" value="Genomic_DNA"/>
</dbReference>
<dbReference type="GO" id="GO:0016780">
    <property type="term" value="F:phosphotransferase activity, for other substituted phosphate groups"/>
    <property type="evidence" value="ECO:0007669"/>
    <property type="project" value="TreeGrafter"/>
</dbReference>
<sequence>MAHRPRIVAAVLLVLASPLIAVLAATLAVVQGRPVLFRQVRSGLHGAPFRLVKFRTMRETCDDAGRLLPDEQRVTTVGTALRKTRLDELPSLWNVVTGDLAFIGPRPLLPMTIESLGANGLRRGCVAPGLTGWSQVNGNTLLSLDEKVELDLWYIGHRSIGTDVAILIRTLWVMTRGETRRGGAAVPQSHSPETAEERVPS</sequence>
<evidence type="ECO:0000256" key="1">
    <source>
        <dbReference type="ARBA" id="ARBA00006464"/>
    </source>
</evidence>
<evidence type="ECO:0000259" key="4">
    <source>
        <dbReference type="Pfam" id="PF02397"/>
    </source>
</evidence>
<dbReference type="Pfam" id="PF02397">
    <property type="entry name" value="Bac_transf"/>
    <property type="match status" value="1"/>
</dbReference>
<dbReference type="GO" id="GO:0000271">
    <property type="term" value="P:polysaccharide biosynthetic process"/>
    <property type="evidence" value="ECO:0007669"/>
    <property type="project" value="UniProtKB-KW"/>
</dbReference>
<evidence type="ECO:0000313" key="5">
    <source>
        <dbReference type="EMBL" id="MBB3862574.1"/>
    </source>
</evidence>
<proteinExistence type="inferred from homology"/>
<reference evidence="5 6" key="1">
    <citation type="submission" date="2020-08" db="EMBL/GenBank/DDBJ databases">
        <title>Genomic Encyclopedia of Type Strains, Phase IV (KMG-IV): sequencing the most valuable type-strain genomes for metagenomic binning, comparative biology and taxonomic classification.</title>
        <authorList>
            <person name="Goeker M."/>
        </authorList>
    </citation>
    <scope>NUCLEOTIDE SEQUENCE [LARGE SCALE GENOMIC DNA]</scope>
    <source>
        <strain evidence="5 6">DSM 14552</strain>
    </source>
</reference>
<dbReference type="PANTHER" id="PTHR30576:SF8">
    <property type="entry name" value="UNDECAPRENYL-PHOSPHATE GALACTOSE PHOSPHOTRANSFERASE"/>
    <property type="match status" value="1"/>
</dbReference>
<name>A0A7W6A1N8_9SPHN</name>
<dbReference type="Proteomes" id="UP000562395">
    <property type="component" value="Unassembled WGS sequence"/>
</dbReference>
<evidence type="ECO:0000256" key="3">
    <source>
        <dbReference type="SAM" id="MobiDB-lite"/>
    </source>
</evidence>
<feature type="region of interest" description="Disordered" evidence="3">
    <location>
        <begin position="181"/>
        <end position="201"/>
    </location>
</feature>
<dbReference type="AlphaFoldDB" id="A0A7W6A1N8"/>
<dbReference type="InterPro" id="IPR003362">
    <property type="entry name" value="Bact_transf"/>
</dbReference>
<comment type="caution">
    <text evidence="5">The sequence shown here is derived from an EMBL/GenBank/DDBJ whole genome shotgun (WGS) entry which is preliminary data.</text>
</comment>
<keyword evidence="2" id="KW-0270">Exopolysaccharide synthesis</keyword>
<accession>A0A7W6A1N8</accession>
<organism evidence="5 6">
    <name type="scientific">Novosphingobium hassiacum</name>
    <dbReference type="NCBI Taxonomy" id="173676"/>
    <lineage>
        <taxon>Bacteria</taxon>
        <taxon>Pseudomonadati</taxon>
        <taxon>Pseudomonadota</taxon>
        <taxon>Alphaproteobacteria</taxon>
        <taxon>Sphingomonadales</taxon>
        <taxon>Sphingomonadaceae</taxon>
        <taxon>Novosphingobium</taxon>
    </lineage>
</organism>
<keyword evidence="6" id="KW-1185">Reference proteome</keyword>
<dbReference type="PANTHER" id="PTHR30576">
    <property type="entry name" value="COLANIC BIOSYNTHESIS UDP-GLUCOSE LIPID CARRIER TRANSFERASE"/>
    <property type="match status" value="1"/>
</dbReference>
<protein>
    <submittedName>
        <fullName evidence="5">Lipopolysaccharide/colanic/teichoic acid biosynthesis glycosyltransferase</fullName>
    </submittedName>
</protein>
<feature type="domain" description="Bacterial sugar transferase" evidence="4">
    <location>
        <begin position="7"/>
        <end position="175"/>
    </location>
</feature>
<gene>
    <name evidence="5" type="ORF">GGQ88_003875</name>
</gene>
<evidence type="ECO:0000313" key="6">
    <source>
        <dbReference type="Proteomes" id="UP000562395"/>
    </source>
</evidence>
<keyword evidence="5" id="KW-0808">Transferase</keyword>